<organism evidence="2 3">
    <name type="scientific">Desulfolutivibrio sulfodismutans</name>
    <dbReference type="NCBI Taxonomy" id="63561"/>
    <lineage>
        <taxon>Bacteria</taxon>
        <taxon>Pseudomonadati</taxon>
        <taxon>Thermodesulfobacteriota</taxon>
        <taxon>Desulfovibrionia</taxon>
        <taxon>Desulfovibrionales</taxon>
        <taxon>Desulfovibrionaceae</taxon>
        <taxon>Desulfolutivibrio</taxon>
    </lineage>
</organism>
<dbReference type="Proteomes" id="UP000469724">
    <property type="component" value="Unassembled WGS sequence"/>
</dbReference>
<protein>
    <submittedName>
        <fullName evidence="2">DUF499 domain-containing protein</fullName>
    </submittedName>
</protein>
<evidence type="ECO:0000313" key="3">
    <source>
        <dbReference type="Proteomes" id="UP000469724"/>
    </source>
</evidence>
<accession>A0A7K3NQ92</accession>
<dbReference type="Pfam" id="PF04465">
    <property type="entry name" value="DUF499"/>
    <property type="match status" value="1"/>
</dbReference>
<dbReference type="AlphaFoldDB" id="A0A7K3NQ92"/>
<sequence>MTSLFNICQPREDVLKGSVTESDFAADLAMVLRDQAPPDYQDPRLFFANTHPTRGLKNLLWNVSMRLCEQTEGVASIFRLDTNYGGGKTHALIALAHLARGVHSVPNIAEFIDPQHLPKDEVRIAAFDGENADPANGRSMGGGIRAHTPWGELAYALGGYEGFEKLRQSDTAGQAPGAETIRELFGGAPTLILLDELSVYLRKVWAGRQREVGEQLTPFLTALFKAVESSPNAAVVYTLAIGKDGASDAYSPENDYIARKMSELESVSARKATLLNPTEDDETVQVLRRRLFASIDDEQGRNVVESYHRVWTQNRDKLPGAGFLDKKVEAFLYGYPFHPDLIETLKEKTSTLENFQRVRGMLRLLARTVCSLWRTKPSEALAVHVHHVDPSYEPIRQELVTRLSLQAFVPALNADVAAKEGAQPALAQEIDKKHYAGLPPYASYVARTIILHTFAFNENLKGAEPGEVKAAIVAPGLDIGFIEDAIRRFQQDSEFLDDKPHSPLRFLTEANLNQMVRRQEKHVDKGETRAQLNDRIREIFGGMTFHSILFPSMPSEVPDDAGDGHPYLAILSYDATEIRPDQVNLPELVRKLYKERGSSGEFRSNQNNLVFLIVDASKRDEMRQKMMRRLALDALRQPERLQSLAGHQQSQLQEWFQRSEQELAVSIQQAYRHVFYPSKNRVEGADIDLAYTVIDVQNAGANPGDGQRQVSRVLHDMKKLRLAEDQPDSASYMRDRTSLRSGRISTAKFRDEFRRNPTLPMLVGDDVFIRGIRQGVELGEYVYQSGELVWGKGGPPPQLRIDEQSFVFTTAYARENLIWPKPEPKPTPPPIQPTEQEPPTGETGTDGGGDTPDKGTAQPEVPVFPKHFETEGVLKEALTLLWEKARSANVQALESLRIRVYDASEGFKLFGPVNAVQKARKKVSIQGEYETTDGSSLVVEFNGLIADAAPVKEFLDPQLRAANEKNMTVEFSLTFEDGLGLDGGEPEAFSEKLCKFGAGAAYVLAQVKVKNADA</sequence>
<name>A0A7K3NQ92_9BACT</name>
<dbReference type="EMBL" id="JAAGRQ010000046">
    <property type="protein sequence ID" value="NDY57379.1"/>
    <property type="molecule type" value="Genomic_DNA"/>
</dbReference>
<feature type="region of interest" description="Disordered" evidence="1">
    <location>
        <begin position="817"/>
        <end position="865"/>
    </location>
</feature>
<reference evidence="2 3" key="1">
    <citation type="submission" date="2020-02" db="EMBL/GenBank/DDBJ databases">
        <title>Comparative genomics of sulfur disproportionating microorganisms.</title>
        <authorList>
            <person name="Ward L.M."/>
            <person name="Bertran E."/>
            <person name="Johnston D.T."/>
        </authorList>
    </citation>
    <scope>NUCLEOTIDE SEQUENCE [LARGE SCALE GENOMIC DNA]</scope>
    <source>
        <strain evidence="2 3">DSM 3696</strain>
    </source>
</reference>
<evidence type="ECO:0000256" key="1">
    <source>
        <dbReference type="SAM" id="MobiDB-lite"/>
    </source>
</evidence>
<dbReference type="RefSeq" id="WP_163302422.1">
    <property type="nucleotide sequence ID" value="NZ_JAAGRQ010000046.1"/>
</dbReference>
<dbReference type="InterPro" id="IPR007555">
    <property type="entry name" value="DUF499"/>
</dbReference>
<gene>
    <name evidence="2" type="ORF">G3N56_11565</name>
</gene>
<keyword evidence="3" id="KW-1185">Reference proteome</keyword>
<proteinExistence type="predicted"/>
<comment type="caution">
    <text evidence="2">The sequence shown here is derived from an EMBL/GenBank/DDBJ whole genome shotgun (WGS) entry which is preliminary data.</text>
</comment>
<evidence type="ECO:0000313" key="2">
    <source>
        <dbReference type="EMBL" id="NDY57379.1"/>
    </source>
</evidence>
<feature type="compositionally biased region" description="Low complexity" evidence="1">
    <location>
        <begin position="833"/>
        <end position="843"/>
    </location>
</feature>